<evidence type="ECO:0000256" key="12">
    <source>
        <dbReference type="PROSITE-ProRule" id="PRU00302"/>
    </source>
</evidence>
<evidence type="ECO:0000256" key="7">
    <source>
        <dbReference type="ARBA" id="ARBA00022737"/>
    </source>
</evidence>
<dbReference type="PROSITE" id="PS50234">
    <property type="entry name" value="VWFA"/>
    <property type="match status" value="2"/>
</dbReference>
<feature type="domain" description="Sushi" evidence="16">
    <location>
        <begin position="183"/>
        <end position="248"/>
    </location>
</feature>
<keyword evidence="6 13" id="KW-0732">Signal</keyword>
<dbReference type="InterPro" id="IPR008197">
    <property type="entry name" value="WAP_dom"/>
</dbReference>
<feature type="chain" id="PRO_5046534211" description="C3/C5 convertase" evidence="13">
    <location>
        <begin position="24"/>
        <end position="1720"/>
    </location>
</feature>
<keyword evidence="19" id="KW-1185">Reference proteome</keyword>
<feature type="domain" description="WAP" evidence="17">
    <location>
        <begin position="968"/>
        <end position="1019"/>
    </location>
</feature>
<dbReference type="Proteomes" id="UP001642483">
    <property type="component" value="Unassembled WGS sequence"/>
</dbReference>
<evidence type="ECO:0000256" key="2">
    <source>
        <dbReference type="ARBA" id="ARBA00001946"/>
    </source>
</evidence>
<evidence type="ECO:0000256" key="13">
    <source>
        <dbReference type="SAM" id="SignalP"/>
    </source>
</evidence>
<dbReference type="CDD" id="cd00190">
    <property type="entry name" value="Tryp_SPc"/>
    <property type="match status" value="2"/>
</dbReference>
<proteinExistence type="predicted"/>
<comment type="cofactor">
    <cofactor evidence="1">
        <name>Mn(2+)</name>
        <dbReference type="ChEBI" id="CHEBI:29035"/>
    </cofactor>
</comment>
<evidence type="ECO:0000256" key="4">
    <source>
        <dbReference type="ARBA" id="ARBA00022588"/>
    </source>
</evidence>
<evidence type="ECO:0000256" key="11">
    <source>
        <dbReference type="ARBA" id="ARBA00029636"/>
    </source>
</evidence>
<gene>
    <name evidence="18" type="ORF">CVLEPA_LOCUS4258</name>
</gene>
<dbReference type="InterPro" id="IPR036465">
    <property type="entry name" value="vWFA_dom_sf"/>
</dbReference>
<keyword evidence="4" id="KW-0399">Innate immunity</keyword>
<keyword evidence="5 12" id="KW-0768">Sushi</keyword>
<evidence type="ECO:0000256" key="5">
    <source>
        <dbReference type="ARBA" id="ARBA00022659"/>
    </source>
</evidence>
<dbReference type="PROSITE" id="PS00135">
    <property type="entry name" value="TRYPSIN_SER"/>
    <property type="match status" value="1"/>
</dbReference>
<feature type="domain" description="Sushi" evidence="16">
    <location>
        <begin position="317"/>
        <end position="376"/>
    </location>
</feature>
<comment type="subcellular location">
    <subcellularLocation>
        <location evidence="3">Cell surface</location>
    </subcellularLocation>
</comment>
<feature type="domain" description="Sushi" evidence="16">
    <location>
        <begin position="1077"/>
        <end position="1140"/>
    </location>
</feature>
<dbReference type="InterPro" id="IPR001254">
    <property type="entry name" value="Trypsin_dom"/>
</dbReference>
<name>A0ABP0F8D5_CLALP</name>
<organism evidence="18 19">
    <name type="scientific">Clavelina lepadiformis</name>
    <name type="common">Light-bulb sea squirt</name>
    <name type="synonym">Ascidia lepadiformis</name>
    <dbReference type="NCBI Taxonomy" id="159417"/>
    <lineage>
        <taxon>Eukaryota</taxon>
        <taxon>Metazoa</taxon>
        <taxon>Chordata</taxon>
        <taxon>Tunicata</taxon>
        <taxon>Ascidiacea</taxon>
        <taxon>Aplousobranchia</taxon>
        <taxon>Clavelinidae</taxon>
        <taxon>Clavelina</taxon>
    </lineage>
</organism>
<dbReference type="PROSITE" id="PS50240">
    <property type="entry name" value="TRYPSIN_DOM"/>
    <property type="match status" value="2"/>
</dbReference>
<dbReference type="PANTHER" id="PTHR46393">
    <property type="entry name" value="SUSHI DOMAIN-CONTAINING PROTEIN"/>
    <property type="match status" value="1"/>
</dbReference>
<dbReference type="PROSITE" id="PS50923">
    <property type="entry name" value="SUSHI"/>
    <property type="match status" value="5"/>
</dbReference>
<dbReference type="SUPFAM" id="SSF50494">
    <property type="entry name" value="Trypsin-like serine proteases"/>
    <property type="match status" value="2"/>
</dbReference>
<feature type="domain" description="VWFA" evidence="14">
    <location>
        <begin position="1155"/>
        <end position="1351"/>
    </location>
</feature>
<reference evidence="18 19" key="1">
    <citation type="submission" date="2024-02" db="EMBL/GenBank/DDBJ databases">
        <authorList>
            <person name="Daric V."/>
            <person name="Darras S."/>
        </authorList>
    </citation>
    <scope>NUCLEOTIDE SEQUENCE [LARGE SCALE GENOMIC DNA]</scope>
</reference>
<dbReference type="PANTHER" id="PTHR46393:SF7">
    <property type="entry name" value="COMPLEMENT C2"/>
    <property type="match status" value="1"/>
</dbReference>
<dbReference type="InterPro" id="IPR002035">
    <property type="entry name" value="VWF_A"/>
</dbReference>
<feature type="domain" description="Peptidase S1" evidence="15">
    <location>
        <begin position="1379"/>
        <end position="1714"/>
    </location>
</feature>
<keyword evidence="10" id="KW-0325">Glycoprotein</keyword>
<evidence type="ECO:0000259" key="16">
    <source>
        <dbReference type="PROSITE" id="PS50923"/>
    </source>
</evidence>
<dbReference type="SMART" id="SM00327">
    <property type="entry name" value="VWA"/>
    <property type="match status" value="2"/>
</dbReference>
<evidence type="ECO:0000313" key="19">
    <source>
        <dbReference type="Proteomes" id="UP001642483"/>
    </source>
</evidence>
<feature type="signal peptide" evidence="13">
    <location>
        <begin position="1"/>
        <end position="23"/>
    </location>
</feature>
<keyword evidence="7" id="KW-0677">Repeat</keyword>
<protein>
    <recommendedName>
        <fullName evidence="11">C3/C5 convertase</fullName>
    </recommendedName>
</protein>
<evidence type="ECO:0000259" key="15">
    <source>
        <dbReference type="PROSITE" id="PS50240"/>
    </source>
</evidence>
<dbReference type="Gene3D" id="2.40.10.10">
    <property type="entry name" value="Trypsin-like serine proteases"/>
    <property type="match status" value="4"/>
</dbReference>
<evidence type="ECO:0000256" key="8">
    <source>
        <dbReference type="ARBA" id="ARBA00022859"/>
    </source>
</evidence>
<dbReference type="InterPro" id="IPR035976">
    <property type="entry name" value="Sushi/SCR/CCP_sf"/>
</dbReference>
<dbReference type="Pfam" id="PF00084">
    <property type="entry name" value="Sushi"/>
    <property type="match status" value="6"/>
</dbReference>
<sequence>MNPSSGKCVFLLYFSLWMICASAQCPTRDLNAAAAVGRPCRKDCSSDSSQCKDGKVCLCDHECGYSCINLDNFCGIPPTISNAESFRVFRGNRNPVPATSTQFNYDDVAEYICSPGYVKQAPAIPHYCHGRKGWTGSTVCILSCRRYNFRKAREYNLVCGRGCQTDRDCVGNLRCLCDGYCGRSCVNPDIDCGQVTPASNSRISYTGNGFERRVRYTCNPGFYVSSGDFERKCTGGGTWDGDIPSCQRITCGNPLTSIQLMGGGVASGLPGPFYVGHEITIQCSSGRRILGSGKMTCLESGLWSGEDTVCDIIDNEIRCPHPGIPINGRLTQGGNFSVGNFVEFECDPGYVMVGEARQECYYFLEWSGGGSPKCINPKIPQSNDYVIAKLQRATEHSRELLQGAGAGRGSSLSEQSSNLEIYVIIDISEDVRDDSVQSSVKFAEDRILTLSAGGQQVKCAILVYSSNVHISLDLTKSSTSNIISVLRGVSRNRQKLLQNIGYRRNTHLALSTLIEMLQKSFKSSANIDRYVFFLIHGRHDEGEIPVSAMEALKRNHQENLQEVYVISFGNGFQDARSYNELQSLAAPFGRFLPNPNINNLKILSQQNTGTLLNATTCGEAGDTGGIRKLAGIGRIIHGNEANAGAWPWHVVVTIQRSSVFQTYAGGRGGGFRGGGSLINNKWVLTAAHLFNNDVNFQKTGNWEQSILVTFGMHQIPSTASYPLPRYVKVFKADRVIIHPSYMEQLENFDYDIALIKVGRQYNQNGNQWQQTNEGGWVNYTTYIKPVCLPCMENNCAGDHLRSLGIINGGENEDIRCRKQGAWIYQEDDRDDKNILAALTGFGITEQWSKSESLKQAAIKLRAQSRCGEIIPAMIEDGLKSSIQFTDRMMCGVGDIFQRVVDACYGDSGGALVRQVLTQRKKTCWLQLGIVSWGLGCASEFIRDGIKKVYPGYYTKLLPLMPWVKTSIVEAQEKICMRNLSLVEEGRKCRKSCHTDADCRGASKRCRCDDVCGMSCFNPDALCLDPEPIENGLFNGGRQYGRTIAYACRSGFDLQGPSKRRCRSDRRWSDSTPLCIENFCIVPAPNSKTIVQPRPFQRLNTGERITYTCNDGYQMLDNSNGIVTATCLGRDWSHQPPACVDTKPNFISASFEPGHEIYFLFDLSRDVTDTALNISLTFAVKLVQRLKENSTSPVEYNIFVFASQAKVMLNFTDVLTSSSKNVIEKLRSIYRDRTNLQTEIRQGRNIYAVLNSVESTLTLSRKQHRKNSWIRHILLFVSTNHDMGPSPQSLVTRLSAIANSPMFYVITTCVECLDPRFDKTRYNEFLHLSQKNVKNVYFMESFYHINDLLDLMTDARIDYSVCGKAGDVGSIRQQARLDRVVNGDEAADRAWPWHVVISLYQRKIVDTYRKENYHGSGSVINNRWVLTVAQLFDYIPTNREGWEQNFVVTYGLHRRPVTRTDTLLPNVKAYLAEQVIIHEDFRSFDNDIALIKIGDQLIPNFRNEWGDRIPNVGWVNFTEYIRPVCLPCMENNCLENYLKKDEVALLDGSETEEESCRIQNDFLFEFGRTEASRLAVITGFGITIPRRPQDFVRASMSIVLRQGLLRIEERAACAAAFAYISDSGGFGTTYTDNMICAVSGIAGRLIDTCQGDSGAPLVREVYDPDTDESCWVDVGMTSWGLGCGQTYRHEGFVKQLPGYYTNLIRMMPWVKRKLGNASGVP</sequence>
<dbReference type="InterPro" id="IPR043504">
    <property type="entry name" value="Peptidase_S1_PA_chymotrypsin"/>
</dbReference>
<dbReference type="Pfam" id="PF00089">
    <property type="entry name" value="Trypsin"/>
    <property type="match status" value="4"/>
</dbReference>
<evidence type="ECO:0000313" key="18">
    <source>
        <dbReference type="EMBL" id="CAK8674567.1"/>
    </source>
</evidence>
<dbReference type="CDD" id="cd00033">
    <property type="entry name" value="CCP"/>
    <property type="match status" value="6"/>
</dbReference>
<keyword evidence="8" id="KW-0391">Immunity</keyword>
<evidence type="ECO:0000256" key="10">
    <source>
        <dbReference type="ARBA" id="ARBA00023180"/>
    </source>
</evidence>
<feature type="domain" description="Peptidase S1" evidence="15">
    <location>
        <begin position="635"/>
        <end position="968"/>
    </location>
</feature>
<dbReference type="Gene3D" id="2.10.70.10">
    <property type="entry name" value="Complement Module, domain 1"/>
    <property type="match status" value="6"/>
</dbReference>
<comment type="cofactor">
    <cofactor evidence="2">
        <name>Mg(2+)</name>
        <dbReference type="ChEBI" id="CHEBI:18420"/>
    </cofactor>
</comment>
<dbReference type="InterPro" id="IPR009003">
    <property type="entry name" value="Peptidase_S1_PA"/>
</dbReference>
<dbReference type="InterPro" id="IPR001314">
    <property type="entry name" value="Peptidase_S1A"/>
</dbReference>
<dbReference type="SUPFAM" id="SSF57535">
    <property type="entry name" value="Complement control module/SCR domain"/>
    <property type="match status" value="5"/>
</dbReference>
<evidence type="ECO:0000259" key="14">
    <source>
        <dbReference type="PROSITE" id="PS50234"/>
    </source>
</evidence>
<dbReference type="SMART" id="SM00032">
    <property type="entry name" value="CCP"/>
    <property type="match status" value="6"/>
</dbReference>
<dbReference type="EMBL" id="CAWYQH010000013">
    <property type="protein sequence ID" value="CAK8674567.1"/>
    <property type="molecule type" value="Genomic_DNA"/>
</dbReference>
<keyword evidence="9 12" id="KW-1015">Disulfide bond</keyword>
<dbReference type="PRINTS" id="PR00722">
    <property type="entry name" value="CHYMOTRYPSIN"/>
</dbReference>
<dbReference type="SUPFAM" id="SSF53300">
    <property type="entry name" value="vWA-like"/>
    <property type="match status" value="2"/>
</dbReference>
<evidence type="ECO:0000259" key="17">
    <source>
        <dbReference type="PROSITE" id="PS51390"/>
    </source>
</evidence>
<dbReference type="Pfam" id="PF00092">
    <property type="entry name" value="VWA"/>
    <property type="match status" value="2"/>
</dbReference>
<feature type="disulfide bond" evidence="12">
    <location>
        <begin position="283"/>
        <end position="310"/>
    </location>
</feature>
<comment type="caution">
    <text evidence="12">Lacks conserved residue(s) required for the propagation of feature annotation.</text>
</comment>
<dbReference type="CDD" id="cd01450">
    <property type="entry name" value="vWFA_subfamily_ECM"/>
    <property type="match status" value="1"/>
</dbReference>
<feature type="domain" description="Sushi" evidence="16">
    <location>
        <begin position="249"/>
        <end position="312"/>
    </location>
</feature>
<evidence type="ECO:0000256" key="3">
    <source>
        <dbReference type="ARBA" id="ARBA00004241"/>
    </source>
</evidence>
<feature type="disulfide bond" evidence="12">
    <location>
        <begin position="1047"/>
        <end position="1074"/>
    </location>
</feature>
<accession>A0ABP0F8D5</accession>
<dbReference type="Gene3D" id="3.40.50.410">
    <property type="entry name" value="von Willebrand factor, type A domain"/>
    <property type="match status" value="2"/>
</dbReference>
<comment type="caution">
    <text evidence="18">The sequence shown here is derived from an EMBL/GenBank/DDBJ whole genome shotgun (WGS) entry which is preliminary data.</text>
</comment>
<dbReference type="InterPro" id="IPR000436">
    <property type="entry name" value="Sushi_SCR_CCP_dom"/>
</dbReference>
<dbReference type="InterPro" id="IPR033116">
    <property type="entry name" value="TRYPSIN_SER"/>
</dbReference>
<evidence type="ECO:0000256" key="1">
    <source>
        <dbReference type="ARBA" id="ARBA00001936"/>
    </source>
</evidence>
<feature type="domain" description="VWFA" evidence="14">
    <location>
        <begin position="420"/>
        <end position="615"/>
    </location>
</feature>
<dbReference type="PROSITE" id="PS51390">
    <property type="entry name" value="WAP"/>
    <property type="match status" value="1"/>
</dbReference>
<evidence type="ECO:0000256" key="9">
    <source>
        <dbReference type="ARBA" id="ARBA00023157"/>
    </source>
</evidence>
<evidence type="ECO:0000256" key="6">
    <source>
        <dbReference type="ARBA" id="ARBA00022729"/>
    </source>
</evidence>
<feature type="domain" description="Sushi" evidence="16">
    <location>
        <begin position="1020"/>
        <end position="1076"/>
    </location>
</feature>
<dbReference type="SMART" id="SM00020">
    <property type="entry name" value="Tryp_SPc"/>
    <property type="match status" value="2"/>
</dbReference>